<reference evidence="2" key="1">
    <citation type="submission" date="2014-03" db="EMBL/GenBank/DDBJ databases">
        <authorList>
            <person name="Aksoy S."/>
            <person name="Warren W."/>
            <person name="Wilson R.K."/>
        </authorList>
    </citation>
    <scope>NUCLEOTIDE SEQUENCE [LARGE SCALE GENOMIC DNA]</scope>
    <source>
        <strain evidence="2">IAEA</strain>
    </source>
</reference>
<protein>
    <submittedName>
        <fullName evidence="1">Uncharacterized protein</fullName>
    </submittedName>
</protein>
<sequence length="195" mass="22680">MNKTLDCESKYKHMKLQHIEQPKKSATSSINNNVLYNNIINKWMPQIIMLGTFLGVILSCYCFENSENNFHKFSETMLKFNEIIPKNENSYENDNLNYFINTSKCHIPYVNPLSPEVLKFYKPEYITGCSKEKRLINLLYNNITNRYILHIDMKAIPGYGSNTTLGDDVLRCCYQEIIRSGRGSEADNEFTGNIF</sequence>
<name>A0A1A9WJQ3_9MUSC</name>
<dbReference type="EnsemblMetazoa" id="GBRI022222-RA">
    <property type="protein sequence ID" value="GBRI022222-PA"/>
    <property type="gene ID" value="GBRI022222"/>
</dbReference>
<dbReference type="VEuPathDB" id="VectorBase:GBRI022222"/>
<proteinExistence type="predicted"/>
<dbReference type="Proteomes" id="UP000091820">
    <property type="component" value="Unassembled WGS sequence"/>
</dbReference>
<evidence type="ECO:0000313" key="1">
    <source>
        <dbReference type="EnsemblMetazoa" id="GBRI022222-PA"/>
    </source>
</evidence>
<organism evidence="1 2">
    <name type="scientific">Glossina brevipalpis</name>
    <dbReference type="NCBI Taxonomy" id="37001"/>
    <lineage>
        <taxon>Eukaryota</taxon>
        <taxon>Metazoa</taxon>
        <taxon>Ecdysozoa</taxon>
        <taxon>Arthropoda</taxon>
        <taxon>Hexapoda</taxon>
        <taxon>Insecta</taxon>
        <taxon>Pterygota</taxon>
        <taxon>Neoptera</taxon>
        <taxon>Endopterygota</taxon>
        <taxon>Diptera</taxon>
        <taxon>Brachycera</taxon>
        <taxon>Muscomorpha</taxon>
        <taxon>Hippoboscoidea</taxon>
        <taxon>Glossinidae</taxon>
        <taxon>Glossina</taxon>
    </lineage>
</organism>
<evidence type="ECO:0000313" key="2">
    <source>
        <dbReference type="Proteomes" id="UP000091820"/>
    </source>
</evidence>
<keyword evidence="2" id="KW-1185">Reference proteome</keyword>
<accession>A0A1A9WJQ3</accession>
<dbReference type="AlphaFoldDB" id="A0A1A9WJQ3"/>
<reference evidence="1" key="2">
    <citation type="submission" date="2020-05" db="UniProtKB">
        <authorList>
            <consortium name="EnsemblMetazoa"/>
        </authorList>
    </citation>
    <scope>IDENTIFICATION</scope>
    <source>
        <strain evidence="1">IAEA</strain>
    </source>
</reference>